<dbReference type="InterPro" id="IPR029062">
    <property type="entry name" value="Class_I_gatase-like"/>
</dbReference>
<dbReference type="PANTHER" id="PTHR42733:SF12">
    <property type="entry name" value="PROTEINASE"/>
    <property type="match status" value="1"/>
</dbReference>
<evidence type="ECO:0000259" key="2">
    <source>
        <dbReference type="Pfam" id="PF01965"/>
    </source>
</evidence>
<organism evidence="3 4">
    <name type="scientific">Pleomorphomonas diazotrophica</name>
    <dbReference type="NCBI Taxonomy" id="1166257"/>
    <lineage>
        <taxon>Bacteria</taxon>
        <taxon>Pseudomonadati</taxon>
        <taxon>Pseudomonadota</taxon>
        <taxon>Alphaproteobacteria</taxon>
        <taxon>Hyphomicrobiales</taxon>
        <taxon>Pleomorphomonadaceae</taxon>
        <taxon>Pleomorphomonas</taxon>
    </lineage>
</organism>
<dbReference type="AlphaFoldDB" id="A0A1I4V510"/>
<keyword evidence="4" id="KW-1185">Reference proteome</keyword>
<dbReference type="PROSITE" id="PS51276">
    <property type="entry name" value="PEPTIDASE_C56_PFPI"/>
    <property type="match status" value="1"/>
</dbReference>
<dbReference type="Proteomes" id="UP000233491">
    <property type="component" value="Unassembled WGS sequence"/>
</dbReference>
<dbReference type="RefSeq" id="WP_101291108.1">
    <property type="nucleotide sequence ID" value="NZ_FOUQ01000010.1"/>
</dbReference>
<accession>A0A1I4V510</accession>
<dbReference type="PANTHER" id="PTHR42733">
    <property type="entry name" value="DJ-1 PROTEIN"/>
    <property type="match status" value="1"/>
</dbReference>
<feature type="domain" description="DJ-1/PfpI" evidence="2">
    <location>
        <begin position="8"/>
        <end position="181"/>
    </location>
</feature>
<dbReference type="EMBL" id="PJNW01000018">
    <property type="protein sequence ID" value="PKR87450.1"/>
    <property type="molecule type" value="Genomic_DNA"/>
</dbReference>
<evidence type="ECO:0000313" key="3">
    <source>
        <dbReference type="EMBL" id="PKR87450.1"/>
    </source>
</evidence>
<dbReference type="PROSITE" id="PS51273">
    <property type="entry name" value="GATASE_TYPE_1"/>
    <property type="match status" value="1"/>
</dbReference>
<dbReference type="InterPro" id="IPR002818">
    <property type="entry name" value="DJ-1/PfpI"/>
</dbReference>
<comment type="similarity">
    <text evidence="1">Belongs to the peptidase C56 family.</text>
</comment>
<dbReference type="SUPFAM" id="SSF52317">
    <property type="entry name" value="Class I glutamine amidotransferase-like"/>
    <property type="match status" value="1"/>
</dbReference>
<reference evidence="3 4" key="1">
    <citation type="submission" date="2017-12" db="EMBL/GenBank/DDBJ databases">
        <title>Anaerobic carbon monoxide metabolism by Pleomorphomonas carboxyditropha sp. nov., a new mesophilic hydrogenogenic carboxidotroph.</title>
        <authorList>
            <person name="Esquivel-Elizondo S."/>
            <person name="Krajmalnik-Brown R."/>
        </authorList>
    </citation>
    <scope>NUCLEOTIDE SEQUENCE [LARGE SCALE GENOMIC DNA]</scope>
    <source>
        <strain evidence="3 4">R5-392</strain>
    </source>
</reference>
<gene>
    <name evidence="3" type="ORF">CXZ10_19800</name>
</gene>
<sequence length="185" mass="19788">MTDLSHARVLILCTDGFEDAELYDPRRSLMEAGANVTLASPSAAPISGVIYDTATGKSNPSEHEIVPDMTLSEVDVADYDALILPGGVVNPDKLRMSKEAVTIVKAFDAAGKPVASICHGPWVLIEADIVRGRRTTGWYSLRTDLKNAGSEVVDAEVVVDGNLITSRMPSDIPAFTDAIFEALSR</sequence>
<dbReference type="InterPro" id="IPR006286">
    <property type="entry name" value="C56_PfpI-like"/>
</dbReference>
<dbReference type="NCBIfam" id="TIGR01382">
    <property type="entry name" value="PfpI"/>
    <property type="match status" value="1"/>
</dbReference>
<dbReference type="OrthoDB" id="9792284at2"/>
<evidence type="ECO:0000256" key="1">
    <source>
        <dbReference type="ARBA" id="ARBA00008542"/>
    </source>
</evidence>
<dbReference type="CDD" id="cd03134">
    <property type="entry name" value="GATase1_PfpI_like"/>
    <property type="match status" value="1"/>
</dbReference>
<dbReference type="Gene3D" id="3.40.50.880">
    <property type="match status" value="1"/>
</dbReference>
<proteinExistence type="inferred from homology"/>
<protein>
    <submittedName>
        <fullName evidence="3">Peptidase C56</fullName>
    </submittedName>
</protein>
<name>A0A1I4V510_9HYPH</name>
<evidence type="ECO:0000313" key="4">
    <source>
        <dbReference type="Proteomes" id="UP000233491"/>
    </source>
</evidence>
<dbReference type="Pfam" id="PF01965">
    <property type="entry name" value="DJ-1_PfpI"/>
    <property type="match status" value="1"/>
</dbReference>
<comment type="caution">
    <text evidence="3">The sequence shown here is derived from an EMBL/GenBank/DDBJ whole genome shotgun (WGS) entry which is preliminary data.</text>
</comment>